<dbReference type="RefSeq" id="WP_244723750.1">
    <property type="nucleotide sequence ID" value="NZ_CP095072.1"/>
</dbReference>
<reference evidence="2 3" key="1">
    <citation type="submission" date="2022-04" db="EMBL/GenBank/DDBJ databases">
        <title>Gracilibacillus sp. isolated from saltern.</title>
        <authorList>
            <person name="Won M."/>
            <person name="Lee C.-M."/>
            <person name="Woen H.-Y."/>
            <person name="Kwon S.-W."/>
        </authorList>
    </citation>
    <scope>NUCLEOTIDE SEQUENCE [LARGE SCALE GENOMIC DNA]</scope>
    <source>
        <strain evidence="2 3">SSWR10-1</strain>
    </source>
</reference>
<dbReference type="EMBL" id="CP095072">
    <property type="protein sequence ID" value="UOQ50281.1"/>
    <property type="molecule type" value="Genomic_DNA"/>
</dbReference>
<evidence type="ECO:0000256" key="1">
    <source>
        <dbReference type="ARBA" id="ARBA00001947"/>
    </source>
</evidence>
<name>A0ABY4F224_9BACI</name>
<keyword evidence="3" id="KW-1185">Reference proteome</keyword>
<sequence length="299" mass="33841">MNSKELMLRIAKPINYPITKYALNNYYNDKKSLSTANVAKNVLVLAPHMDDETIGLGGTIKKHASEGADVHVALITDGSNSVSSLSKEALTKKRIQEMQEVKKLLGIKDIIYMGLPDGNVRSTDHAQSKLIQIIKDVNPDLVYCTLFVDAHPDHTETAILLANVIPKLEDCQFDIRLYEINCAIPPSYINCVVDISETFADKKQAIDTFQSQAIAFDGFISLNQWKTNLVAEQTDAVEVFIELSKEQLVQQKEVLKQYKSQYPDLFKQINRTDTLLWAIYQNQKEKKKFYDEAFMGSNK</sequence>
<accession>A0ABY4F224</accession>
<dbReference type="PANTHER" id="PTHR12993:SF11">
    <property type="entry name" value="N-ACETYLGLUCOSAMINYL-PHOSPHATIDYLINOSITOL DE-N-ACETYLASE"/>
    <property type="match status" value="1"/>
</dbReference>
<comment type="cofactor">
    <cofactor evidence="1">
        <name>Zn(2+)</name>
        <dbReference type="ChEBI" id="CHEBI:29105"/>
    </cofactor>
</comment>
<dbReference type="Pfam" id="PF02585">
    <property type="entry name" value="PIG-L"/>
    <property type="match status" value="1"/>
</dbReference>
<evidence type="ECO:0000313" key="2">
    <source>
        <dbReference type="EMBL" id="UOQ50281.1"/>
    </source>
</evidence>
<dbReference type="Proteomes" id="UP000831782">
    <property type="component" value="Chromosome"/>
</dbReference>
<dbReference type="SUPFAM" id="SSF102588">
    <property type="entry name" value="LmbE-like"/>
    <property type="match status" value="1"/>
</dbReference>
<gene>
    <name evidence="2" type="ORF">MUN88_09585</name>
</gene>
<organism evidence="2 3">
    <name type="scientific">Gracilibacillus caseinilyticus</name>
    <dbReference type="NCBI Taxonomy" id="2932256"/>
    <lineage>
        <taxon>Bacteria</taxon>
        <taxon>Bacillati</taxon>
        <taxon>Bacillota</taxon>
        <taxon>Bacilli</taxon>
        <taxon>Bacillales</taxon>
        <taxon>Bacillaceae</taxon>
        <taxon>Gracilibacillus</taxon>
    </lineage>
</organism>
<dbReference type="InterPro" id="IPR003737">
    <property type="entry name" value="GlcNAc_PI_deacetylase-related"/>
</dbReference>
<protein>
    <submittedName>
        <fullName evidence="2">PIG-L family deacetylase</fullName>
    </submittedName>
</protein>
<dbReference type="Gene3D" id="3.40.50.10320">
    <property type="entry name" value="LmbE-like"/>
    <property type="match status" value="1"/>
</dbReference>
<dbReference type="InterPro" id="IPR024078">
    <property type="entry name" value="LmbE-like_dom_sf"/>
</dbReference>
<dbReference type="PANTHER" id="PTHR12993">
    <property type="entry name" value="N-ACETYLGLUCOSAMINYL-PHOSPHATIDYLINOSITOL DE-N-ACETYLASE-RELATED"/>
    <property type="match status" value="1"/>
</dbReference>
<proteinExistence type="predicted"/>
<evidence type="ECO:0000313" key="3">
    <source>
        <dbReference type="Proteomes" id="UP000831782"/>
    </source>
</evidence>